<gene>
    <name evidence="1" type="ORF">XELAEV_18018386mg</name>
</gene>
<sequence>MSKDLTVTGEWYTNQYYANCNTKGVIHLLECKKCKIQYMGHTTQQLKDREQEHTISVDNNDTSTLIGQDFSQCTNRGTRDLSVKAIEVK</sequence>
<protein>
    <submittedName>
        <fullName evidence="1">Uncharacterized protein</fullName>
    </submittedName>
</protein>
<evidence type="ECO:0000313" key="2">
    <source>
        <dbReference type="Proteomes" id="UP000694892"/>
    </source>
</evidence>
<dbReference type="Proteomes" id="UP000694892">
    <property type="component" value="Chromosome 3L"/>
</dbReference>
<evidence type="ECO:0000313" key="1">
    <source>
        <dbReference type="EMBL" id="OCT89773.1"/>
    </source>
</evidence>
<accession>A0A974DDI5</accession>
<organism evidence="1 2">
    <name type="scientific">Xenopus laevis</name>
    <name type="common">African clawed frog</name>
    <dbReference type="NCBI Taxonomy" id="8355"/>
    <lineage>
        <taxon>Eukaryota</taxon>
        <taxon>Metazoa</taxon>
        <taxon>Chordata</taxon>
        <taxon>Craniata</taxon>
        <taxon>Vertebrata</taxon>
        <taxon>Euteleostomi</taxon>
        <taxon>Amphibia</taxon>
        <taxon>Batrachia</taxon>
        <taxon>Anura</taxon>
        <taxon>Pipoidea</taxon>
        <taxon>Pipidae</taxon>
        <taxon>Xenopodinae</taxon>
        <taxon>Xenopus</taxon>
        <taxon>Xenopus</taxon>
    </lineage>
</organism>
<dbReference type="AlphaFoldDB" id="A0A974DDI5"/>
<name>A0A974DDI5_XENLA</name>
<reference evidence="2" key="1">
    <citation type="journal article" date="2016" name="Nature">
        <title>Genome evolution in the allotetraploid frog Xenopus laevis.</title>
        <authorList>
            <person name="Session A.M."/>
            <person name="Uno Y."/>
            <person name="Kwon T."/>
            <person name="Chapman J.A."/>
            <person name="Toyoda A."/>
            <person name="Takahashi S."/>
            <person name="Fukui A."/>
            <person name="Hikosaka A."/>
            <person name="Suzuki A."/>
            <person name="Kondo M."/>
            <person name="van Heeringen S.J."/>
            <person name="Quigley I."/>
            <person name="Heinz S."/>
            <person name="Ogino H."/>
            <person name="Ochi H."/>
            <person name="Hellsten U."/>
            <person name="Lyons J.B."/>
            <person name="Simakov O."/>
            <person name="Putnam N."/>
            <person name="Stites J."/>
            <person name="Kuroki Y."/>
            <person name="Tanaka T."/>
            <person name="Michiue T."/>
            <person name="Watanabe M."/>
            <person name="Bogdanovic O."/>
            <person name="Lister R."/>
            <person name="Georgiou G."/>
            <person name="Paranjpe S.S."/>
            <person name="van Kruijsbergen I."/>
            <person name="Shu S."/>
            <person name="Carlson J."/>
            <person name="Kinoshita T."/>
            <person name="Ohta Y."/>
            <person name="Mawaribuchi S."/>
            <person name="Jenkins J."/>
            <person name="Grimwood J."/>
            <person name="Schmutz J."/>
            <person name="Mitros T."/>
            <person name="Mozaffari S.V."/>
            <person name="Suzuki Y."/>
            <person name="Haramoto Y."/>
            <person name="Yamamoto T.S."/>
            <person name="Takagi C."/>
            <person name="Heald R."/>
            <person name="Miller K."/>
            <person name="Haudenschild C."/>
            <person name="Kitzman J."/>
            <person name="Nakayama T."/>
            <person name="Izutsu Y."/>
            <person name="Robert J."/>
            <person name="Fortriede J."/>
            <person name="Burns K."/>
            <person name="Lotay V."/>
            <person name="Karimi K."/>
            <person name="Yasuoka Y."/>
            <person name="Dichmann D.S."/>
            <person name="Flajnik M.F."/>
            <person name="Houston D.W."/>
            <person name="Shendure J."/>
            <person name="DuPasquier L."/>
            <person name="Vize P.D."/>
            <person name="Zorn A.M."/>
            <person name="Ito M."/>
            <person name="Marcotte E.M."/>
            <person name="Wallingford J.B."/>
            <person name="Ito Y."/>
            <person name="Asashima M."/>
            <person name="Ueno N."/>
            <person name="Matsuda Y."/>
            <person name="Veenstra G.J."/>
            <person name="Fujiyama A."/>
            <person name="Harland R.M."/>
            <person name="Taira M."/>
            <person name="Rokhsar D.S."/>
        </authorList>
    </citation>
    <scope>NUCLEOTIDE SEQUENCE [LARGE SCALE GENOMIC DNA]</scope>
    <source>
        <strain evidence="2">J</strain>
    </source>
</reference>
<proteinExistence type="predicted"/>
<dbReference type="EMBL" id="CM004470">
    <property type="protein sequence ID" value="OCT89773.1"/>
    <property type="molecule type" value="Genomic_DNA"/>
</dbReference>